<evidence type="ECO:0000313" key="2">
    <source>
        <dbReference type="EMBL" id="SEP37813.1"/>
    </source>
</evidence>
<dbReference type="Gene3D" id="3.30.70.100">
    <property type="match status" value="1"/>
</dbReference>
<dbReference type="Proteomes" id="UP000198847">
    <property type="component" value="Unassembled WGS sequence"/>
</dbReference>
<accession>A0A1H8XDA2</accession>
<dbReference type="AlphaFoldDB" id="A0A1H8XDA2"/>
<organism evidence="2 3">
    <name type="scientific">Propionispora vibrioides</name>
    <dbReference type="NCBI Taxonomy" id="112903"/>
    <lineage>
        <taxon>Bacteria</taxon>
        <taxon>Bacillati</taxon>
        <taxon>Bacillota</taxon>
        <taxon>Negativicutes</taxon>
        <taxon>Selenomonadales</taxon>
        <taxon>Sporomusaceae</taxon>
        <taxon>Propionispora</taxon>
    </lineage>
</organism>
<name>A0A1H8XDA2_9FIRM</name>
<dbReference type="GO" id="GO:0005829">
    <property type="term" value="C:cytosol"/>
    <property type="evidence" value="ECO:0007669"/>
    <property type="project" value="TreeGrafter"/>
</dbReference>
<dbReference type="PROSITE" id="PS51725">
    <property type="entry name" value="ABM"/>
    <property type="match status" value="1"/>
</dbReference>
<gene>
    <name evidence="2" type="ORF">SAMN04490178_12265</name>
</gene>
<dbReference type="InterPro" id="IPR007138">
    <property type="entry name" value="ABM_dom"/>
</dbReference>
<dbReference type="InterPro" id="IPR011008">
    <property type="entry name" value="Dimeric_a/b-barrel"/>
</dbReference>
<evidence type="ECO:0000259" key="1">
    <source>
        <dbReference type="PROSITE" id="PS51725"/>
    </source>
</evidence>
<protein>
    <submittedName>
        <fullName evidence="2">Autoinducer 2-degrading protein</fullName>
    </submittedName>
</protein>
<dbReference type="OrthoDB" id="9812754at2"/>
<dbReference type="PANTHER" id="PTHR33336:SF1">
    <property type="entry name" value="(4S)-4-HYDROXY-5-PHOSPHONOOXYPENTANE-2,3-DIONE ISOMERASE"/>
    <property type="match status" value="1"/>
</dbReference>
<dbReference type="InterPro" id="IPR050744">
    <property type="entry name" value="AI-2_Isomerase_LsrG"/>
</dbReference>
<dbReference type="Pfam" id="PF03992">
    <property type="entry name" value="ABM"/>
    <property type="match status" value="1"/>
</dbReference>
<dbReference type="PANTHER" id="PTHR33336">
    <property type="entry name" value="QUINOL MONOOXYGENASE YGIN-RELATED"/>
    <property type="match status" value="1"/>
</dbReference>
<sequence>MIVTCVTVYVKKEFIAEFIEATLENHKNSIKEEGNLRFDVLQCNTDETRFFLYEAYLTEEASAAHKKTAHYLKWRDTVANWMAQPREGVAHSVIAPLKKDLWK</sequence>
<feature type="domain" description="ABM" evidence="1">
    <location>
        <begin position="2"/>
        <end position="90"/>
    </location>
</feature>
<dbReference type="STRING" id="112903.SAMN04490178_12265"/>
<reference evidence="2 3" key="1">
    <citation type="submission" date="2016-10" db="EMBL/GenBank/DDBJ databases">
        <authorList>
            <person name="de Groot N.N."/>
        </authorList>
    </citation>
    <scope>NUCLEOTIDE SEQUENCE [LARGE SCALE GENOMIC DNA]</scope>
    <source>
        <strain evidence="2 3">DSM 13305</strain>
    </source>
</reference>
<evidence type="ECO:0000313" key="3">
    <source>
        <dbReference type="Proteomes" id="UP000198847"/>
    </source>
</evidence>
<dbReference type="SUPFAM" id="SSF54909">
    <property type="entry name" value="Dimeric alpha+beta barrel"/>
    <property type="match status" value="1"/>
</dbReference>
<dbReference type="EMBL" id="FODY01000022">
    <property type="protein sequence ID" value="SEP37813.1"/>
    <property type="molecule type" value="Genomic_DNA"/>
</dbReference>
<keyword evidence="3" id="KW-1185">Reference proteome</keyword>
<dbReference type="GO" id="GO:0016491">
    <property type="term" value="F:oxidoreductase activity"/>
    <property type="evidence" value="ECO:0007669"/>
    <property type="project" value="TreeGrafter"/>
</dbReference>
<proteinExistence type="predicted"/>
<dbReference type="RefSeq" id="WP_091749732.1">
    <property type="nucleotide sequence ID" value="NZ_FODY01000022.1"/>
</dbReference>